<evidence type="ECO:0000256" key="2">
    <source>
        <dbReference type="ARBA" id="ARBA00010139"/>
    </source>
</evidence>
<dbReference type="EMBL" id="LZLS01000065">
    <property type="protein sequence ID" value="OBK28854.1"/>
    <property type="molecule type" value="Genomic_DNA"/>
</dbReference>
<protein>
    <submittedName>
        <fullName evidence="8">Monooxygenase</fullName>
    </submittedName>
</protein>
<sequence length="611" mass="68222">MTITLPICGTEIDVDFDPAPIRQRYAEERARRLREDNFGQFQGFADVRAIDDTDQFSAPIERGAIAAEHDVVILGGGFGGLLAGAYLTQQGVTDFRIVEQAGDFGGTWYWNRYPGVQCDVESYIYLPLLEETGYLPTQRYADGDEILGHAQRIGRHFDLYRAALFQTSATSVRWSDTLQRWEIRTDRDDVLTARFVVRANGPLNKPQFPRVPGIADFKGAMFHTSRWDYGYTGGDQHGGMTNLRDKRVAIIGTGATGIQAVPFLAEDAAELFVIQRTPSLVGPRDNRPTDPAWAASLTPGWQQRRHHNFNSLVNGHPQDENLVGDIWTTILTAVTGRHLVEAPLESFALDDQVVLAEVADMQLMRTVHDRIEGIVANPATAEKLKPWFGAICKRPTFNDEYLQSFNRPSVHLIASANGVEKFTETGLVVDGEHYEVDCIVFATGFETGSSTADRYGYDIVGRNGLSMREEFAAGAKTLHGFFSAGFPNFVELGLSQNAYVVNFTYMLDRKARHAARVIGHALSRDIARIEPEDGAQAEWVQRTRESGLARLFYLATCTPGYYSGQGDLQHGFFGDVYQRSEIEYWEMIEKWWEAGAFEGLQLSSAELELQG</sequence>
<keyword evidence="5" id="KW-0521">NADP</keyword>
<proteinExistence type="inferred from homology"/>
<dbReference type="InterPro" id="IPR050775">
    <property type="entry name" value="FAD-binding_Monooxygenases"/>
</dbReference>
<dbReference type="Proteomes" id="UP000093928">
    <property type="component" value="Unassembled WGS sequence"/>
</dbReference>
<keyword evidence="6" id="KW-0560">Oxidoreductase</keyword>
<keyword evidence="7 8" id="KW-0503">Monooxygenase</keyword>
<evidence type="ECO:0000256" key="7">
    <source>
        <dbReference type="ARBA" id="ARBA00023033"/>
    </source>
</evidence>
<dbReference type="PANTHER" id="PTHR43098">
    <property type="entry name" value="L-ORNITHINE N(5)-MONOOXYGENASE-RELATED"/>
    <property type="match status" value="1"/>
</dbReference>
<comment type="caution">
    <text evidence="8">The sequence shown here is derived from an EMBL/GenBank/DDBJ whole genome shotgun (WGS) entry which is preliminary data.</text>
</comment>
<keyword evidence="3" id="KW-0285">Flavoprotein</keyword>
<dbReference type="GO" id="GO:0050660">
    <property type="term" value="F:flavin adenine dinucleotide binding"/>
    <property type="evidence" value="ECO:0007669"/>
    <property type="project" value="InterPro"/>
</dbReference>
<dbReference type="GO" id="GO:0050661">
    <property type="term" value="F:NADP binding"/>
    <property type="evidence" value="ECO:0007669"/>
    <property type="project" value="InterPro"/>
</dbReference>
<dbReference type="FunFam" id="3.50.50.60:FF:000341">
    <property type="entry name" value="Baeyer-Villiger monooxygenase"/>
    <property type="match status" value="1"/>
</dbReference>
<comment type="cofactor">
    <cofactor evidence="1">
        <name>FAD</name>
        <dbReference type="ChEBI" id="CHEBI:57692"/>
    </cofactor>
</comment>
<evidence type="ECO:0000256" key="1">
    <source>
        <dbReference type="ARBA" id="ARBA00001974"/>
    </source>
</evidence>
<dbReference type="AlphaFoldDB" id="A0A1A3P6D0"/>
<dbReference type="InterPro" id="IPR036188">
    <property type="entry name" value="FAD/NAD-bd_sf"/>
</dbReference>
<dbReference type="SUPFAM" id="SSF51905">
    <property type="entry name" value="FAD/NAD(P)-binding domain"/>
    <property type="match status" value="2"/>
</dbReference>
<evidence type="ECO:0000313" key="9">
    <source>
        <dbReference type="Proteomes" id="UP000093928"/>
    </source>
</evidence>
<accession>A0A1A3P6D0</accession>
<dbReference type="PANTHER" id="PTHR43098:SF4">
    <property type="entry name" value="BLR3857 PROTEIN"/>
    <property type="match status" value="1"/>
</dbReference>
<dbReference type="OrthoDB" id="5168853at2"/>
<dbReference type="InterPro" id="IPR020946">
    <property type="entry name" value="Flavin_mOase-like"/>
</dbReference>
<dbReference type="Gene3D" id="3.50.50.60">
    <property type="entry name" value="FAD/NAD(P)-binding domain"/>
    <property type="match status" value="2"/>
</dbReference>
<dbReference type="PRINTS" id="PR00368">
    <property type="entry name" value="FADPNR"/>
</dbReference>
<gene>
    <name evidence="8" type="ORF">A5634_19630</name>
</gene>
<evidence type="ECO:0000256" key="5">
    <source>
        <dbReference type="ARBA" id="ARBA00022857"/>
    </source>
</evidence>
<dbReference type="Pfam" id="PF00743">
    <property type="entry name" value="FMO-like"/>
    <property type="match status" value="1"/>
</dbReference>
<dbReference type="RefSeq" id="WP_065143356.1">
    <property type="nucleotide sequence ID" value="NZ_LZLS01000065.1"/>
</dbReference>
<dbReference type="Pfam" id="PF13450">
    <property type="entry name" value="NAD_binding_8"/>
    <property type="match status" value="1"/>
</dbReference>
<evidence type="ECO:0000256" key="6">
    <source>
        <dbReference type="ARBA" id="ARBA00023002"/>
    </source>
</evidence>
<name>A0A1A3P6D0_MYCAS</name>
<keyword evidence="4" id="KW-0274">FAD</keyword>
<dbReference type="PRINTS" id="PR00411">
    <property type="entry name" value="PNDRDTASEI"/>
</dbReference>
<evidence type="ECO:0000313" key="8">
    <source>
        <dbReference type="EMBL" id="OBK28854.1"/>
    </source>
</evidence>
<evidence type="ECO:0000256" key="3">
    <source>
        <dbReference type="ARBA" id="ARBA00022630"/>
    </source>
</evidence>
<comment type="similarity">
    <text evidence="2">Belongs to the FAD-binding monooxygenase family.</text>
</comment>
<reference evidence="8 9" key="1">
    <citation type="submission" date="2016-06" db="EMBL/GenBank/DDBJ databases">
        <authorList>
            <person name="Kjaerup R.B."/>
            <person name="Dalgaard T.S."/>
            <person name="Juul-Madsen H.R."/>
        </authorList>
    </citation>
    <scope>NUCLEOTIDE SEQUENCE [LARGE SCALE GENOMIC DNA]</scope>
    <source>
        <strain evidence="8 9">1165133.8</strain>
    </source>
</reference>
<evidence type="ECO:0000256" key="4">
    <source>
        <dbReference type="ARBA" id="ARBA00022827"/>
    </source>
</evidence>
<dbReference type="GO" id="GO:0004499">
    <property type="term" value="F:N,N-dimethylaniline monooxygenase activity"/>
    <property type="evidence" value="ECO:0007669"/>
    <property type="project" value="InterPro"/>
</dbReference>
<organism evidence="8 9">
    <name type="scientific">Mycobacterium asiaticum</name>
    <dbReference type="NCBI Taxonomy" id="1790"/>
    <lineage>
        <taxon>Bacteria</taxon>
        <taxon>Bacillati</taxon>
        <taxon>Actinomycetota</taxon>
        <taxon>Actinomycetes</taxon>
        <taxon>Mycobacteriales</taxon>
        <taxon>Mycobacteriaceae</taxon>
        <taxon>Mycobacterium</taxon>
    </lineage>
</organism>